<feature type="transmembrane region" description="Helical" evidence="9">
    <location>
        <begin position="360"/>
        <end position="380"/>
    </location>
</feature>
<dbReference type="InterPro" id="IPR003918">
    <property type="entry name" value="NADH_UbQ_OxRdtase"/>
</dbReference>
<dbReference type="InterPro" id="IPR001750">
    <property type="entry name" value="ND/Mrp_TM"/>
</dbReference>
<feature type="transmembrane region" description="Helical" evidence="9">
    <location>
        <begin position="481"/>
        <end position="500"/>
    </location>
</feature>
<dbReference type="GO" id="GO:0015990">
    <property type="term" value="P:electron transport coupled proton transport"/>
    <property type="evidence" value="ECO:0007669"/>
    <property type="project" value="TreeGrafter"/>
</dbReference>
<proteinExistence type="inferred from homology"/>
<keyword evidence="3 8" id="KW-0812">Transmembrane</keyword>
<feature type="transmembrane region" description="Helical" evidence="9">
    <location>
        <begin position="142"/>
        <end position="159"/>
    </location>
</feature>
<evidence type="ECO:0000256" key="7">
    <source>
        <dbReference type="ARBA" id="ARBA00023136"/>
    </source>
</evidence>
<organism evidence="12">
    <name type="scientific">Bellilinea caldifistulae</name>
    <dbReference type="NCBI Taxonomy" id="360411"/>
    <lineage>
        <taxon>Bacteria</taxon>
        <taxon>Bacillati</taxon>
        <taxon>Chloroflexota</taxon>
        <taxon>Anaerolineae</taxon>
        <taxon>Anaerolineales</taxon>
        <taxon>Anaerolineaceae</taxon>
        <taxon>Bellilinea</taxon>
    </lineage>
</organism>
<dbReference type="NCBIfam" id="TIGR01972">
    <property type="entry name" value="NDH_I_M"/>
    <property type="match status" value="1"/>
</dbReference>
<sequence>MEPVTNHLLSLILFTPTAAAVFMLLLPREKISLLRNFALAASLIPFILTLVVWAGFNPQPTAAMPFQFVEKAEWYSAIRASYHLGVDGISLPMVLLTTLLTPLAILASYSIQERVKSYMILFLLLETGMLGVFLALDLLLFFVFWEVGLVPMYFLIAQWGSKNRNYAALKFVLYTMGGSLGLLLAIQLMGVAVGSFDLLELYQRWPGLNELSIPIGLSVSTVKAIAFWAFVVAFAIKVPVWPFHTWLPDAHTEAPTAGSMILAGVLLKLGAYGFLRLVLPLFPAESQQFAGALAFLGVAAIIFGALGAWAQNDFKRLIAYSSINHMGFVVLGIAAAAGMLNTTSPVGLLDKTIALNGAVLQMFNHGLSAAGMFFLVGVLYDRAHTRDLNEFGGLYAVLPVYGSVLIFTAMASLGLPGLNGFVSEFLVVRGAWPVLTLATALAMIGLFFTGAYILKALKMVLHGPLNGRWQGHLTDMTRREVLVMAPLMILMLVLGVWPAWLLDMINRAVAFLF</sequence>
<keyword evidence="5 9" id="KW-1133">Transmembrane helix</keyword>
<dbReference type="GO" id="GO:0048039">
    <property type="term" value="F:ubiquinone binding"/>
    <property type="evidence" value="ECO:0007669"/>
    <property type="project" value="TreeGrafter"/>
</dbReference>
<comment type="similarity">
    <text evidence="2">Belongs to the complex I subunit 4 family.</text>
</comment>
<accession>A0A7C4L115</accession>
<feature type="transmembrane region" description="Helical" evidence="9">
    <location>
        <begin position="317"/>
        <end position="340"/>
    </location>
</feature>
<feature type="transmembrane region" description="Helical" evidence="9">
    <location>
        <begin position="37"/>
        <end position="56"/>
    </location>
</feature>
<evidence type="ECO:0000313" key="12">
    <source>
        <dbReference type="EMBL" id="HGS86855.1"/>
    </source>
</evidence>
<feature type="transmembrane region" description="Helical" evidence="9">
    <location>
        <begin position="431"/>
        <end position="454"/>
    </location>
</feature>
<dbReference type="AlphaFoldDB" id="A0A7C4L115"/>
<evidence type="ECO:0000256" key="2">
    <source>
        <dbReference type="ARBA" id="ARBA00009025"/>
    </source>
</evidence>
<dbReference type="GO" id="GO:0012505">
    <property type="term" value="C:endomembrane system"/>
    <property type="evidence" value="ECO:0007669"/>
    <property type="project" value="UniProtKB-SubCell"/>
</dbReference>
<dbReference type="GO" id="GO:0003954">
    <property type="term" value="F:NADH dehydrogenase activity"/>
    <property type="evidence" value="ECO:0007669"/>
    <property type="project" value="TreeGrafter"/>
</dbReference>
<keyword evidence="7 9" id="KW-0472">Membrane</keyword>
<name>A0A7C4L115_9CHLR</name>
<dbReference type="PRINTS" id="PR01437">
    <property type="entry name" value="NUOXDRDTASE4"/>
</dbReference>
<evidence type="ECO:0000256" key="4">
    <source>
        <dbReference type="ARBA" id="ARBA00022967"/>
    </source>
</evidence>
<dbReference type="GO" id="GO:0008137">
    <property type="term" value="F:NADH dehydrogenase (ubiquinone) activity"/>
    <property type="evidence" value="ECO:0007669"/>
    <property type="project" value="InterPro"/>
</dbReference>
<comment type="subcellular location">
    <subcellularLocation>
        <location evidence="1">Endomembrane system</location>
        <topology evidence="1">Multi-pass membrane protein</topology>
    </subcellularLocation>
    <subcellularLocation>
        <location evidence="8">Membrane</location>
        <topology evidence="8">Multi-pass membrane protein</topology>
    </subcellularLocation>
</comment>
<feature type="transmembrane region" description="Helical" evidence="9">
    <location>
        <begin position="171"/>
        <end position="193"/>
    </location>
</feature>
<evidence type="ECO:0000256" key="1">
    <source>
        <dbReference type="ARBA" id="ARBA00004127"/>
    </source>
</evidence>
<dbReference type="InterPro" id="IPR000260">
    <property type="entry name" value="NADH4_N"/>
</dbReference>
<protein>
    <submittedName>
        <fullName evidence="12">NADH-quinone oxidoreductase subunit M</fullName>
    </submittedName>
</protein>
<dbReference type="PANTHER" id="PTHR43507">
    <property type="entry name" value="NADH-UBIQUINONE OXIDOREDUCTASE CHAIN 4"/>
    <property type="match status" value="1"/>
</dbReference>
<dbReference type="GO" id="GO:0016020">
    <property type="term" value="C:membrane"/>
    <property type="evidence" value="ECO:0007669"/>
    <property type="project" value="UniProtKB-SubCell"/>
</dbReference>
<dbReference type="InterPro" id="IPR010227">
    <property type="entry name" value="NADH_Q_OxRdtase_chainM/4"/>
</dbReference>
<evidence type="ECO:0000259" key="10">
    <source>
        <dbReference type="Pfam" id="PF00361"/>
    </source>
</evidence>
<comment type="caution">
    <text evidence="12">The sequence shown here is derived from an EMBL/GenBank/DDBJ whole genome shotgun (WGS) entry which is preliminary data.</text>
</comment>
<feature type="transmembrane region" description="Helical" evidence="9">
    <location>
        <begin position="257"/>
        <end position="277"/>
    </location>
</feature>
<feature type="transmembrane region" description="Helical" evidence="9">
    <location>
        <begin position="289"/>
        <end position="310"/>
    </location>
</feature>
<evidence type="ECO:0000256" key="9">
    <source>
        <dbReference type="SAM" id="Phobius"/>
    </source>
</evidence>
<reference evidence="12" key="1">
    <citation type="journal article" date="2020" name="mSystems">
        <title>Genome- and Community-Level Interaction Insights into Carbon Utilization and Element Cycling Functions of Hydrothermarchaeota in Hydrothermal Sediment.</title>
        <authorList>
            <person name="Zhou Z."/>
            <person name="Liu Y."/>
            <person name="Xu W."/>
            <person name="Pan J."/>
            <person name="Luo Z.H."/>
            <person name="Li M."/>
        </authorList>
    </citation>
    <scope>NUCLEOTIDE SEQUENCE [LARGE SCALE GENOMIC DNA]</scope>
    <source>
        <strain evidence="12">SpSt-556</strain>
    </source>
</reference>
<dbReference type="EMBL" id="DSXR01000051">
    <property type="protein sequence ID" value="HGS86855.1"/>
    <property type="molecule type" value="Genomic_DNA"/>
</dbReference>
<evidence type="ECO:0000256" key="3">
    <source>
        <dbReference type="ARBA" id="ARBA00022692"/>
    </source>
</evidence>
<keyword evidence="6" id="KW-0520">NAD</keyword>
<feature type="transmembrane region" description="Helical" evidence="9">
    <location>
        <begin position="213"/>
        <end position="236"/>
    </location>
</feature>
<feature type="domain" description="NADH:quinone oxidoreductase/Mrp antiporter transmembrane" evidence="10">
    <location>
        <begin position="135"/>
        <end position="448"/>
    </location>
</feature>
<dbReference type="GO" id="GO:0042773">
    <property type="term" value="P:ATP synthesis coupled electron transport"/>
    <property type="evidence" value="ECO:0007669"/>
    <property type="project" value="InterPro"/>
</dbReference>
<feature type="domain" description="NADH:ubiquinone oxidoreductase chain 4 N-terminal" evidence="11">
    <location>
        <begin position="65"/>
        <end position="126"/>
    </location>
</feature>
<feature type="transmembrane region" description="Helical" evidence="9">
    <location>
        <begin position="392"/>
        <end position="411"/>
    </location>
</feature>
<evidence type="ECO:0000256" key="8">
    <source>
        <dbReference type="RuleBase" id="RU000320"/>
    </source>
</evidence>
<keyword evidence="4" id="KW-1278">Translocase</keyword>
<feature type="transmembrane region" description="Helical" evidence="9">
    <location>
        <begin position="6"/>
        <end position="25"/>
    </location>
</feature>
<gene>
    <name evidence="12" type="ORF">ENT17_04480</name>
</gene>
<feature type="transmembrane region" description="Helical" evidence="9">
    <location>
        <begin position="89"/>
        <end position="111"/>
    </location>
</feature>
<dbReference type="Pfam" id="PF00361">
    <property type="entry name" value="Proton_antipo_M"/>
    <property type="match status" value="1"/>
</dbReference>
<evidence type="ECO:0000256" key="6">
    <source>
        <dbReference type="ARBA" id="ARBA00023027"/>
    </source>
</evidence>
<feature type="transmembrane region" description="Helical" evidence="9">
    <location>
        <begin position="118"/>
        <end position="136"/>
    </location>
</feature>
<evidence type="ECO:0000256" key="5">
    <source>
        <dbReference type="ARBA" id="ARBA00022989"/>
    </source>
</evidence>
<evidence type="ECO:0000259" key="11">
    <source>
        <dbReference type="Pfam" id="PF01059"/>
    </source>
</evidence>
<dbReference type="PANTHER" id="PTHR43507:SF1">
    <property type="entry name" value="NADH-UBIQUINONE OXIDOREDUCTASE CHAIN 4"/>
    <property type="match status" value="1"/>
</dbReference>
<dbReference type="Pfam" id="PF01059">
    <property type="entry name" value="Oxidored_q5_N"/>
    <property type="match status" value="1"/>
</dbReference>